<keyword evidence="3" id="KW-0227">DNA damage</keyword>
<dbReference type="GO" id="GO:0051539">
    <property type="term" value="F:4 iron, 4 sulfur cluster binding"/>
    <property type="evidence" value="ECO:0007669"/>
    <property type="project" value="UniProtKB-KW"/>
</dbReference>
<reference evidence="12" key="1">
    <citation type="journal article" date="2010" name="PLoS Genet.">
        <title>The genome of a pathogenic rhodococcus: cooptive virulence underpinned by key gene acquisitions.</title>
        <authorList>
            <person name="Letek M."/>
            <person name="Gonzalez P."/>
            <person name="Macarthur I."/>
            <person name="Rodriguez H."/>
            <person name="Freeman T.C."/>
            <person name="Valero-Rello A."/>
            <person name="Blanco M."/>
            <person name="Buckley T."/>
            <person name="Cherevach I."/>
            <person name="Fahey R."/>
            <person name="Hapeshi A."/>
            <person name="Holdstock J."/>
            <person name="Leadon D."/>
            <person name="Navas J."/>
            <person name="Ocampo A."/>
            <person name="Quail M.A."/>
            <person name="Sanders M."/>
            <person name="Scortti M.M."/>
            <person name="Prescott J.F."/>
            <person name="Fogarty U."/>
            <person name="Meijer W.G."/>
            <person name="Parkhill J."/>
            <person name="Bentley S.D."/>
            <person name="Vazquez-Boland J.A."/>
        </authorList>
    </citation>
    <scope>NUCLEOTIDE SEQUENCE [LARGE SCALE GENOMIC DNA]</scope>
    <source>
        <strain evidence="12 13">103S</strain>
    </source>
</reference>
<evidence type="ECO:0000256" key="10">
    <source>
        <dbReference type="SAM" id="MobiDB-lite"/>
    </source>
</evidence>
<name>A0A3S5Y565_RHOH1</name>
<accession>A0A3S5Y565</accession>
<dbReference type="PANTHER" id="PTHR33693">
    <property type="entry name" value="TYPE-5 URACIL-DNA GLYCOSYLASE"/>
    <property type="match status" value="1"/>
</dbReference>
<dbReference type="InterPro" id="IPR044147">
    <property type="entry name" value="UdgB-like"/>
</dbReference>
<dbReference type="Gene3D" id="3.40.470.10">
    <property type="entry name" value="Uracil-DNA glycosylase-like domain"/>
    <property type="match status" value="1"/>
</dbReference>
<proteinExistence type="inferred from homology"/>
<keyword evidence="7" id="KW-0234">DNA repair</keyword>
<evidence type="ECO:0000256" key="5">
    <source>
        <dbReference type="ARBA" id="ARBA00023004"/>
    </source>
</evidence>
<feature type="domain" description="Uracil-DNA glycosylase-like" evidence="11">
    <location>
        <begin position="98"/>
        <end position="275"/>
    </location>
</feature>
<evidence type="ECO:0000256" key="6">
    <source>
        <dbReference type="ARBA" id="ARBA00023014"/>
    </source>
</evidence>
<dbReference type="SMART" id="SM00987">
    <property type="entry name" value="UreE_C"/>
    <property type="match status" value="1"/>
</dbReference>
<dbReference type="PANTHER" id="PTHR33693:SF3">
    <property type="entry name" value="TYPE-5 URACIL-DNA GLYCOSYLASE"/>
    <property type="match status" value="1"/>
</dbReference>
<sequence>MEPMTGELLPHPGTGEMFPSPVPPGTGWPGDPADEQTPVAHSAADVVALAADAKNLLDIDARISVCRACPRLVEWRERAAETKRASFANQPYWGRPVTGFGGDFAKLLIIGLAPAANGGNRTGRMFTGDQAGDWLFRALHRAGLATRAEVDHAGDGQKLFGVRMLSAVRCAPPENKPSIEERDCCAGWLDAEFARLLPFARAVVALGAFGWDATLGAVRRSGGTVPTPKPKFGHGQIAVLHTADGKPLNVIGCYHPSQQNTFTGRLTEQMIDDVLSRGQELAGLGWACGGSGR</sequence>
<dbReference type="SMART" id="SM00986">
    <property type="entry name" value="UDG"/>
    <property type="match status" value="1"/>
</dbReference>
<evidence type="ECO:0000256" key="3">
    <source>
        <dbReference type="ARBA" id="ARBA00022763"/>
    </source>
</evidence>
<dbReference type="EMBL" id="FN563149">
    <property type="protein sequence ID" value="CBH47657.1"/>
    <property type="molecule type" value="Genomic_DNA"/>
</dbReference>
<keyword evidence="6" id="KW-0411">Iron-sulfur</keyword>
<dbReference type="CDD" id="cd10031">
    <property type="entry name" value="UDG-F5_TTUDGB_like"/>
    <property type="match status" value="1"/>
</dbReference>
<keyword evidence="2" id="KW-0479">Metal-binding</keyword>
<dbReference type="InterPro" id="IPR005122">
    <property type="entry name" value="Uracil-DNA_glycosylase-like"/>
</dbReference>
<evidence type="ECO:0000256" key="7">
    <source>
        <dbReference type="ARBA" id="ARBA00023204"/>
    </source>
</evidence>
<evidence type="ECO:0000259" key="11">
    <source>
        <dbReference type="SMART" id="SM00986"/>
    </source>
</evidence>
<dbReference type="InterPro" id="IPR036895">
    <property type="entry name" value="Uracil-DNA_glycosylase-like_sf"/>
</dbReference>
<dbReference type="Pfam" id="PF03167">
    <property type="entry name" value="UDG"/>
    <property type="match status" value="1"/>
</dbReference>
<evidence type="ECO:0000256" key="4">
    <source>
        <dbReference type="ARBA" id="ARBA00022801"/>
    </source>
</evidence>
<keyword evidence="5" id="KW-0408">Iron</keyword>
<dbReference type="AlphaFoldDB" id="A0A3S5Y565"/>
<evidence type="ECO:0000313" key="12">
    <source>
        <dbReference type="EMBL" id="CBH47657.1"/>
    </source>
</evidence>
<keyword evidence="1" id="KW-0004">4Fe-4S</keyword>
<evidence type="ECO:0000313" key="13">
    <source>
        <dbReference type="Proteomes" id="UP000006892"/>
    </source>
</evidence>
<keyword evidence="4" id="KW-0378">Hydrolase</keyword>
<dbReference type="GO" id="GO:0004844">
    <property type="term" value="F:uracil DNA N-glycosylase activity"/>
    <property type="evidence" value="ECO:0007669"/>
    <property type="project" value="InterPro"/>
</dbReference>
<feature type="region of interest" description="Disordered" evidence="10">
    <location>
        <begin position="1"/>
        <end position="37"/>
    </location>
</feature>
<dbReference type="GO" id="GO:0006284">
    <property type="term" value="P:base-excision repair"/>
    <property type="evidence" value="ECO:0007669"/>
    <property type="project" value="InterPro"/>
</dbReference>
<dbReference type="KEGG" id="req:REQ_15800"/>
<evidence type="ECO:0000256" key="9">
    <source>
        <dbReference type="ARBA" id="ARBA00023887"/>
    </source>
</evidence>
<dbReference type="InterPro" id="IPR051536">
    <property type="entry name" value="UDG_Type-4/5"/>
</dbReference>
<organism evidence="12">
    <name type="scientific">Rhodococcus hoagii (strain 103S)</name>
    <name type="common">Rhodococcus equi</name>
    <dbReference type="NCBI Taxonomy" id="685727"/>
    <lineage>
        <taxon>Bacteria</taxon>
        <taxon>Bacillati</taxon>
        <taxon>Actinomycetota</taxon>
        <taxon>Actinomycetes</taxon>
        <taxon>Mycobacteriales</taxon>
        <taxon>Nocardiaceae</taxon>
        <taxon>Prescottella</taxon>
    </lineage>
</organism>
<dbReference type="GO" id="GO:0033958">
    <property type="term" value="F:DNA-deoxyinosine glycosylase activity"/>
    <property type="evidence" value="ECO:0007669"/>
    <property type="project" value="InterPro"/>
</dbReference>
<evidence type="ECO:0000256" key="2">
    <source>
        <dbReference type="ARBA" id="ARBA00022723"/>
    </source>
</evidence>
<protein>
    <recommendedName>
        <fullName evidence="9">Type-5 uracil-DNA glycosylase</fullName>
    </recommendedName>
</protein>
<dbReference type="Proteomes" id="UP001154400">
    <property type="component" value="Chromosome"/>
</dbReference>
<comment type="similarity">
    <text evidence="8">Belongs to the uracil-DNA glycosylase (UDG) superfamily. Type 5 (UDGb) family.</text>
</comment>
<gene>
    <name evidence="12" type="ordered locus">REQ_15800</name>
</gene>
<evidence type="ECO:0000256" key="1">
    <source>
        <dbReference type="ARBA" id="ARBA00022485"/>
    </source>
</evidence>
<dbReference type="SUPFAM" id="SSF52141">
    <property type="entry name" value="Uracil-DNA glycosylase-like"/>
    <property type="match status" value="1"/>
</dbReference>
<evidence type="ECO:0000256" key="8">
    <source>
        <dbReference type="ARBA" id="ARBA00023779"/>
    </source>
</evidence>
<dbReference type="GO" id="GO:0046872">
    <property type="term" value="F:metal ion binding"/>
    <property type="evidence" value="ECO:0007669"/>
    <property type="project" value="UniProtKB-KW"/>
</dbReference>